<evidence type="ECO:0000256" key="1">
    <source>
        <dbReference type="SAM" id="SignalP"/>
    </source>
</evidence>
<feature type="signal peptide" evidence="1">
    <location>
        <begin position="1"/>
        <end position="18"/>
    </location>
</feature>
<proteinExistence type="predicted"/>
<name>A0A2M3ZT83_9DIPT</name>
<feature type="chain" id="PRO_5014714316" evidence="1">
    <location>
        <begin position="19"/>
        <end position="102"/>
    </location>
</feature>
<accession>A0A2M3ZT83</accession>
<organism evidence="2">
    <name type="scientific">Anopheles braziliensis</name>
    <dbReference type="NCBI Taxonomy" id="58242"/>
    <lineage>
        <taxon>Eukaryota</taxon>
        <taxon>Metazoa</taxon>
        <taxon>Ecdysozoa</taxon>
        <taxon>Arthropoda</taxon>
        <taxon>Hexapoda</taxon>
        <taxon>Insecta</taxon>
        <taxon>Pterygota</taxon>
        <taxon>Neoptera</taxon>
        <taxon>Endopterygota</taxon>
        <taxon>Diptera</taxon>
        <taxon>Nematocera</taxon>
        <taxon>Culicoidea</taxon>
        <taxon>Culicidae</taxon>
        <taxon>Anophelinae</taxon>
        <taxon>Anopheles</taxon>
    </lineage>
</organism>
<dbReference type="EMBL" id="GGFM01010952">
    <property type="protein sequence ID" value="MBW31703.1"/>
    <property type="molecule type" value="Transcribed_RNA"/>
</dbReference>
<evidence type="ECO:0000313" key="2">
    <source>
        <dbReference type="EMBL" id="MBW31703.1"/>
    </source>
</evidence>
<sequence>MIEPSFFLLLLLLMPSVSKPCLMSVQYIRNLEGSRASIVLTGMYGRLCLLWSFVCVSINITDIILCCANHAHSLFSRSSLAPTTMQYRTKVSTSLRRHIHRN</sequence>
<reference evidence="2" key="1">
    <citation type="submission" date="2018-01" db="EMBL/GenBank/DDBJ databases">
        <title>An insight into the sialome of Amazonian anophelines.</title>
        <authorList>
            <person name="Ribeiro J.M."/>
            <person name="Scarpassa V."/>
            <person name="Calvo E."/>
        </authorList>
    </citation>
    <scope>NUCLEOTIDE SEQUENCE</scope>
    <source>
        <tissue evidence="2">Salivary glands</tissue>
    </source>
</reference>
<dbReference type="AlphaFoldDB" id="A0A2M3ZT83"/>
<keyword evidence="1" id="KW-0732">Signal</keyword>
<protein>
    <submittedName>
        <fullName evidence="2">Putative secreted peptide</fullName>
    </submittedName>
</protein>